<gene>
    <name evidence="1" type="ORF">LCGC14_2171220</name>
</gene>
<feature type="non-terminal residue" evidence="1">
    <location>
        <position position="591"/>
    </location>
</feature>
<proteinExistence type="predicted"/>
<protein>
    <submittedName>
        <fullName evidence="1">Uncharacterized protein</fullName>
    </submittedName>
</protein>
<reference evidence="1" key="1">
    <citation type="journal article" date="2015" name="Nature">
        <title>Complex archaea that bridge the gap between prokaryotes and eukaryotes.</title>
        <authorList>
            <person name="Spang A."/>
            <person name="Saw J.H."/>
            <person name="Jorgensen S.L."/>
            <person name="Zaremba-Niedzwiedzka K."/>
            <person name="Martijn J."/>
            <person name="Lind A.E."/>
            <person name="van Eijk R."/>
            <person name="Schleper C."/>
            <person name="Guy L."/>
            <person name="Ettema T.J."/>
        </authorList>
    </citation>
    <scope>NUCLEOTIDE SEQUENCE</scope>
</reference>
<comment type="caution">
    <text evidence="1">The sequence shown here is derived from an EMBL/GenBank/DDBJ whole genome shotgun (WGS) entry which is preliminary data.</text>
</comment>
<organism evidence="1">
    <name type="scientific">marine sediment metagenome</name>
    <dbReference type="NCBI Taxonomy" id="412755"/>
    <lineage>
        <taxon>unclassified sequences</taxon>
        <taxon>metagenomes</taxon>
        <taxon>ecological metagenomes</taxon>
    </lineage>
</organism>
<accession>A0A0F9G2R3</accession>
<sequence>MIGGLAGFMVGDRIVSGAVQEHYADVERIGGVTRELGDIMGGGRGFNREKRYRMGAAVRKAASDLNMDVQVMADVMSGARKMGMLPSTTDPGKLREKARGLAEAIDNAAQLLGTSMGNAMGVIKGMTGLGFGARGGVEKLVSMGAAAGVSPLAMYGAGMQGAGIANRIEMNRRSGFDLFTQGIISAAGGGLNRSELGYVGGVTGLGRQIATAQMRHAISPRGDMQLMAMAGGEALPADLFATASMAMRTMSKGGDPMGNMIQFTVHRREMREKLGAKGMQMMFRQSIMGEAKAMGTVSPNTSEEEWFRFIAMGRGMSSTAAMGMYRGTMGGGGGAGGGGGGGVGVGGAPTSLAEAQYNAFVGTTMRRYTSQLDRLGLKTIKGRIIQKAKDAIDIDSGYKGALIGGGLGYAIGKAPGAMVGATLGFLGGKVYDFLGQGGLSLDMDAVDQSDREFLRNAKRTDRLEERVRRRHGLLPFDRGAYTRLSRGKVDLDSLSLDMGTADPYGFIQSRIASQLAFAGIKPVGRGPGTIKIGGEYWRSADVNRGGGLDQTMSNRYVDKAAVAGATGWMIGIANERSEVGEGLKKAWGRVM</sequence>
<name>A0A0F9G2R3_9ZZZZ</name>
<dbReference type="AlphaFoldDB" id="A0A0F9G2R3"/>
<evidence type="ECO:0000313" key="1">
    <source>
        <dbReference type="EMBL" id="KKL63825.1"/>
    </source>
</evidence>
<dbReference type="EMBL" id="LAZR01028036">
    <property type="protein sequence ID" value="KKL63825.1"/>
    <property type="molecule type" value="Genomic_DNA"/>
</dbReference>